<dbReference type="Pfam" id="PF00494">
    <property type="entry name" value="SQS_PSY"/>
    <property type="match status" value="1"/>
</dbReference>
<dbReference type="EMBL" id="AQQR01000007">
    <property type="protein sequence ID" value="OWU72192.1"/>
    <property type="molecule type" value="Genomic_DNA"/>
</dbReference>
<evidence type="ECO:0000256" key="3">
    <source>
        <dbReference type="ARBA" id="ARBA00004684"/>
    </source>
</evidence>
<comment type="cofactor">
    <cofactor evidence="2">
        <name>Mg(2+)</name>
        <dbReference type="ChEBI" id="CHEBI:18420"/>
    </cofactor>
</comment>
<dbReference type="AlphaFoldDB" id="A0A225NJY9"/>
<dbReference type="SFLD" id="SFLDS00005">
    <property type="entry name" value="Isoprenoid_Synthase_Type_I"/>
    <property type="match status" value="1"/>
</dbReference>
<organism evidence="9 10">
    <name type="scientific">Marinibacterium profundimaris</name>
    <dbReference type="NCBI Taxonomy" id="1679460"/>
    <lineage>
        <taxon>Bacteria</taxon>
        <taxon>Pseudomonadati</taxon>
        <taxon>Pseudomonadota</taxon>
        <taxon>Alphaproteobacteria</taxon>
        <taxon>Rhodobacterales</taxon>
        <taxon>Paracoccaceae</taxon>
        <taxon>Marinibacterium</taxon>
    </lineage>
</organism>
<dbReference type="OrthoDB" id="9807580at2"/>
<dbReference type="RefSeq" id="WP_088651012.1">
    <property type="nucleotide sequence ID" value="NZ_AQQR01000007.1"/>
</dbReference>
<dbReference type="GO" id="GO:0051996">
    <property type="term" value="F:squalene synthase [NAD(P)H] activity"/>
    <property type="evidence" value="ECO:0007669"/>
    <property type="project" value="InterPro"/>
</dbReference>
<dbReference type="FunFam" id="1.10.600.10:FF:000020">
    <property type="entry name" value="Phytoene synthase"/>
    <property type="match status" value="1"/>
</dbReference>
<evidence type="ECO:0000256" key="8">
    <source>
        <dbReference type="ARBA" id="ARBA00053028"/>
    </source>
</evidence>
<sequence length="348" mass="37509">MSHSDDIDHCAAAIRAGSRSFDAASRLLPRRVREPALVLYAFCRLADDAVDLNESKAAAVARLRDRLDRVYAGRPRDVAEDRAFARVVEAFDMPRALPDALLDGLAWDAEGRCYRDLSELRAYSARVASTVGAMMCVLMRVRDRHALARACDLGVAMQLTNIARDVGEDAREGRLYLPLDWLAEAGIDPRAFLARPAMSPALGAVIRRLLRAADGLYVRSEAGVGALPPSCRPGILAARHIYAGIGAQLDRLGCDSVQHRARTTGAQKIGWLMRSALGAGVVSVLPRSPVIYARPLPEAAFLVDAAACPGTARDRADVLCAAFASVKRRDLQAQADLLGHHARPSSTA</sequence>
<dbReference type="InterPro" id="IPR002060">
    <property type="entry name" value="Squ/phyt_synthse"/>
</dbReference>
<dbReference type="SFLD" id="SFLDG01212">
    <property type="entry name" value="Phytoene_synthase_like"/>
    <property type="match status" value="1"/>
</dbReference>
<keyword evidence="5" id="KW-0808">Transferase</keyword>
<evidence type="ECO:0000256" key="1">
    <source>
        <dbReference type="ARBA" id="ARBA00001936"/>
    </source>
</evidence>
<dbReference type="PROSITE" id="PS01044">
    <property type="entry name" value="SQUALEN_PHYTOEN_SYN_1"/>
    <property type="match status" value="1"/>
</dbReference>
<dbReference type="CDD" id="cd00683">
    <property type="entry name" value="Trans_IPPS_HH"/>
    <property type="match status" value="1"/>
</dbReference>
<dbReference type="SUPFAM" id="SSF48576">
    <property type="entry name" value="Terpenoid synthases"/>
    <property type="match status" value="1"/>
</dbReference>
<keyword evidence="10" id="KW-1185">Reference proteome</keyword>
<dbReference type="InterPro" id="IPR033904">
    <property type="entry name" value="Trans_IPPS_HH"/>
</dbReference>
<reference evidence="9 10" key="1">
    <citation type="submission" date="2013-04" db="EMBL/GenBank/DDBJ databases">
        <title>Oceanicola sp. 22II1-22F33 Genome Sequencing.</title>
        <authorList>
            <person name="Lai Q."/>
            <person name="Li G."/>
            <person name="Shao Z."/>
        </authorList>
    </citation>
    <scope>NUCLEOTIDE SEQUENCE [LARGE SCALE GENOMIC DNA]</scope>
    <source>
        <strain evidence="9 10">22II1-22F33</strain>
    </source>
</reference>
<dbReference type="GO" id="GO:0004311">
    <property type="term" value="F:geranylgeranyl diphosphate synthase activity"/>
    <property type="evidence" value="ECO:0007669"/>
    <property type="project" value="InterPro"/>
</dbReference>
<dbReference type="InterPro" id="IPR044843">
    <property type="entry name" value="Trans_IPPS_bact-type"/>
</dbReference>
<evidence type="ECO:0000313" key="10">
    <source>
        <dbReference type="Proteomes" id="UP000215377"/>
    </source>
</evidence>
<accession>A0A225NJY9</accession>
<keyword evidence="6" id="KW-0125">Carotenoid biosynthesis</keyword>
<dbReference type="SFLD" id="SFLDG01018">
    <property type="entry name" value="Squalene/Phytoene_Synthase_Lik"/>
    <property type="match status" value="1"/>
</dbReference>
<protein>
    <submittedName>
        <fullName evidence="9">Phytoene synthase</fullName>
    </submittedName>
</protein>
<dbReference type="Proteomes" id="UP000215377">
    <property type="component" value="Unassembled WGS sequence"/>
</dbReference>
<dbReference type="InterPro" id="IPR019845">
    <property type="entry name" value="Squalene/phytoene_synthase_CS"/>
</dbReference>
<comment type="caution">
    <text evidence="9">The sequence shown here is derived from an EMBL/GenBank/DDBJ whole genome shotgun (WGS) entry which is preliminary data.</text>
</comment>
<dbReference type="NCBIfam" id="NF045921">
    <property type="entry name" value="PhytnSynCrtBRhod"/>
    <property type="match status" value="1"/>
</dbReference>
<dbReference type="Gene3D" id="1.10.600.10">
    <property type="entry name" value="Farnesyl Diphosphate Synthase"/>
    <property type="match status" value="1"/>
</dbReference>
<evidence type="ECO:0000256" key="6">
    <source>
        <dbReference type="ARBA" id="ARBA00022746"/>
    </source>
</evidence>
<gene>
    <name evidence="9" type="ORF">ATO3_16585</name>
</gene>
<comment type="pathway">
    <text evidence="3">Carotenoid biosynthesis; phytoene biosynthesis.</text>
</comment>
<evidence type="ECO:0000256" key="4">
    <source>
        <dbReference type="ARBA" id="ARBA00006251"/>
    </source>
</evidence>
<dbReference type="InterPro" id="IPR008949">
    <property type="entry name" value="Isoprenoid_synthase_dom_sf"/>
</dbReference>
<comment type="cofactor">
    <cofactor evidence="1">
        <name>Mn(2+)</name>
        <dbReference type="ChEBI" id="CHEBI:29035"/>
    </cofactor>
</comment>
<dbReference type="GO" id="GO:0016117">
    <property type="term" value="P:carotenoid biosynthetic process"/>
    <property type="evidence" value="ECO:0007669"/>
    <property type="project" value="UniProtKB-KW"/>
</dbReference>
<evidence type="ECO:0000313" key="9">
    <source>
        <dbReference type="EMBL" id="OWU72192.1"/>
    </source>
</evidence>
<evidence type="ECO:0000256" key="2">
    <source>
        <dbReference type="ARBA" id="ARBA00001946"/>
    </source>
</evidence>
<dbReference type="PANTHER" id="PTHR31480">
    <property type="entry name" value="BIFUNCTIONAL LYCOPENE CYCLASE/PHYTOENE SYNTHASE"/>
    <property type="match status" value="1"/>
</dbReference>
<name>A0A225NJY9_9RHOB</name>
<comment type="cofactor">
    <cofactor evidence="8">
        <name>ATP</name>
        <dbReference type="ChEBI" id="CHEBI:30616"/>
    </cofactor>
</comment>
<keyword evidence="7" id="KW-0464">Manganese</keyword>
<proteinExistence type="inferred from homology"/>
<dbReference type="PROSITE" id="PS01045">
    <property type="entry name" value="SQUALEN_PHYTOEN_SYN_2"/>
    <property type="match status" value="1"/>
</dbReference>
<comment type="similarity">
    <text evidence="4">Belongs to the phytoene/squalene synthase family.</text>
</comment>
<evidence type="ECO:0000256" key="7">
    <source>
        <dbReference type="ARBA" id="ARBA00023211"/>
    </source>
</evidence>
<evidence type="ECO:0000256" key="5">
    <source>
        <dbReference type="ARBA" id="ARBA00022679"/>
    </source>
</evidence>